<organism evidence="1 2">
    <name type="scientific">Haemaphysalis longicornis</name>
    <name type="common">Bush tick</name>
    <dbReference type="NCBI Taxonomy" id="44386"/>
    <lineage>
        <taxon>Eukaryota</taxon>
        <taxon>Metazoa</taxon>
        <taxon>Ecdysozoa</taxon>
        <taxon>Arthropoda</taxon>
        <taxon>Chelicerata</taxon>
        <taxon>Arachnida</taxon>
        <taxon>Acari</taxon>
        <taxon>Parasitiformes</taxon>
        <taxon>Ixodida</taxon>
        <taxon>Ixodoidea</taxon>
        <taxon>Ixodidae</taxon>
        <taxon>Haemaphysalinae</taxon>
        <taxon>Haemaphysalis</taxon>
    </lineage>
</organism>
<dbReference type="OrthoDB" id="6435517at2759"/>
<evidence type="ECO:0000313" key="2">
    <source>
        <dbReference type="Proteomes" id="UP000821853"/>
    </source>
</evidence>
<dbReference type="Proteomes" id="UP000821853">
    <property type="component" value="Chromosome 1"/>
</dbReference>
<name>A0A9J6FF38_HAELO</name>
<keyword evidence="2" id="KW-1185">Reference proteome</keyword>
<evidence type="ECO:0000313" key="1">
    <source>
        <dbReference type="EMBL" id="KAH9361666.1"/>
    </source>
</evidence>
<dbReference type="VEuPathDB" id="VectorBase:HLOH_043625"/>
<sequence>MFLAERGFAPRGSNNLIVFLQNDNFFECLELIAKFDPFLAAHINNFGNVGRGKTFYRSSTNVEEVAEARGIEVRKKKNHLRGCECQVLLSFG</sequence>
<accession>A0A9J6FF38</accession>
<reference evidence="1 2" key="1">
    <citation type="journal article" date="2020" name="Cell">
        <title>Large-Scale Comparative Analyses of Tick Genomes Elucidate Their Genetic Diversity and Vector Capacities.</title>
        <authorList>
            <consortium name="Tick Genome and Microbiome Consortium (TIGMIC)"/>
            <person name="Jia N."/>
            <person name="Wang J."/>
            <person name="Shi W."/>
            <person name="Du L."/>
            <person name="Sun Y."/>
            <person name="Zhan W."/>
            <person name="Jiang J.F."/>
            <person name="Wang Q."/>
            <person name="Zhang B."/>
            <person name="Ji P."/>
            <person name="Bell-Sakyi L."/>
            <person name="Cui X.M."/>
            <person name="Yuan T.T."/>
            <person name="Jiang B.G."/>
            <person name="Yang W.F."/>
            <person name="Lam T.T."/>
            <person name="Chang Q.C."/>
            <person name="Ding S.J."/>
            <person name="Wang X.J."/>
            <person name="Zhu J.G."/>
            <person name="Ruan X.D."/>
            <person name="Zhao L."/>
            <person name="Wei J.T."/>
            <person name="Ye R.Z."/>
            <person name="Que T.C."/>
            <person name="Du C.H."/>
            <person name="Zhou Y.H."/>
            <person name="Cheng J.X."/>
            <person name="Dai P.F."/>
            <person name="Guo W.B."/>
            <person name="Han X.H."/>
            <person name="Huang E.J."/>
            <person name="Li L.F."/>
            <person name="Wei W."/>
            <person name="Gao Y.C."/>
            <person name="Liu J.Z."/>
            <person name="Shao H.Z."/>
            <person name="Wang X."/>
            <person name="Wang C.C."/>
            <person name="Yang T.C."/>
            <person name="Huo Q.B."/>
            <person name="Li W."/>
            <person name="Chen H.Y."/>
            <person name="Chen S.E."/>
            <person name="Zhou L.G."/>
            <person name="Ni X.B."/>
            <person name="Tian J.H."/>
            <person name="Sheng Y."/>
            <person name="Liu T."/>
            <person name="Pan Y.S."/>
            <person name="Xia L.Y."/>
            <person name="Li J."/>
            <person name="Zhao F."/>
            <person name="Cao W.C."/>
        </authorList>
    </citation>
    <scope>NUCLEOTIDE SEQUENCE [LARGE SCALE GENOMIC DNA]</scope>
    <source>
        <strain evidence="1">HaeL-2018</strain>
    </source>
</reference>
<dbReference type="AlphaFoldDB" id="A0A9J6FF38"/>
<protein>
    <submittedName>
        <fullName evidence="1">Uncharacterized protein</fullName>
    </submittedName>
</protein>
<comment type="caution">
    <text evidence="1">The sequence shown here is derived from an EMBL/GenBank/DDBJ whole genome shotgun (WGS) entry which is preliminary data.</text>
</comment>
<proteinExistence type="predicted"/>
<gene>
    <name evidence="1" type="ORF">HPB48_005181</name>
</gene>
<dbReference type="EMBL" id="JABSTR010000001">
    <property type="protein sequence ID" value="KAH9361666.1"/>
    <property type="molecule type" value="Genomic_DNA"/>
</dbReference>